<dbReference type="Proteomes" id="UP000288805">
    <property type="component" value="Unassembled WGS sequence"/>
</dbReference>
<gene>
    <name evidence="2" type="ORF">CK203_043589</name>
</gene>
<proteinExistence type="predicted"/>
<name>A0A438HYJ3_VITVI</name>
<evidence type="ECO:0000313" key="3">
    <source>
        <dbReference type="Proteomes" id="UP000288805"/>
    </source>
</evidence>
<feature type="coiled-coil region" evidence="1">
    <location>
        <begin position="60"/>
        <end position="136"/>
    </location>
</feature>
<reference evidence="2 3" key="1">
    <citation type="journal article" date="2018" name="PLoS Genet.">
        <title>Population sequencing reveals clonal diversity and ancestral inbreeding in the grapevine cultivar Chardonnay.</title>
        <authorList>
            <person name="Roach M.J."/>
            <person name="Johnson D.L."/>
            <person name="Bohlmann J."/>
            <person name="van Vuuren H.J."/>
            <person name="Jones S.J."/>
            <person name="Pretorius I.S."/>
            <person name="Schmidt S.A."/>
            <person name="Borneman A.R."/>
        </authorList>
    </citation>
    <scope>NUCLEOTIDE SEQUENCE [LARGE SCALE GENOMIC DNA]</scope>
    <source>
        <strain evidence="3">cv. Chardonnay</strain>
        <tissue evidence="2">Leaf</tissue>
    </source>
</reference>
<accession>A0A438HYJ3</accession>
<dbReference type="AlphaFoldDB" id="A0A438HYJ3"/>
<organism evidence="2 3">
    <name type="scientific">Vitis vinifera</name>
    <name type="common">Grape</name>
    <dbReference type="NCBI Taxonomy" id="29760"/>
    <lineage>
        <taxon>Eukaryota</taxon>
        <taxon>Viridiplantae</taxon>
        <taxon>Streptophyta</taxon>
        <taxon>Embryophyta</taxon>
        <taxon>Tracheophyta</taxon>
        <taxon>Spermatophyta</taxon>
        <taxon>Magnoliopsida</taxon>
        <taxon>eudicotyledons</taxon>
        <taxon>Gunneridae</taxon>
        <taxon>Pentapetalae</taxon>
        <taxon>rosids</taxon>
        <taxon>Vitales</taxon>
        <taxon>Vitaceae</taxon>
        <taxon>Viteae</taxon>
        <taxon>Vitis</taxon>
    </lineage>
</organism>
<protein>
    <submittedName>
        <fullName evidence="2">Uncharacterized protein</fullName>
    </submittedName>
</protein>
<keyword evidence="1" id="KW-0175">Coiled coil</keyword>
<evidence type="ECO:0000256" key="1">
    <source>
        <dbReference type="SAM" id="Coils"/>
    </source>
</evidence>
<evidence type="ECO:0000313" key="2">
    <source>
        <dbReference type="EMBL" id="RVW89527.1"/>
    </source>
</evidence>
<dbReference type="EMBL" id="QGNW01000163">
    <property type="protein sequence ID" value="RVW89527.1"/>
    <property type="molecule type" value="Genomic_DNA"/>
</dbReference>
<comment type="caution">
    <text evidence="2">The sequence shown here is derived from an EMBL/GenBank/DDBJ whole genome shotgun (WGS) entry which is preliminary data.</text>
</comment>
<sequence>MLKRIPSGSDVAVPSAKMFEATETLVSGIRGMAQQHDLFSDLLRTVDYMKVFVSQRINSEEELRLRLEQAEASLSAARDDNEALRMELAEAKSREESTDARLFEAEDEMALLRGEMRQLRTEVSIKKKQREDLQLRLSAYITRCFPTR</sequence>